<dbReference type="AlphaFoldDB" id="A0A0G4H0I0"/>
<dbReference type="VEuPathDB" id="CryptoDB:Cvel_24150"/>
<feature type="compositionally biased region" description="Basic and acidic residues" evidence="1">
    <location>
        <begin position="82"/>
        <end position="184"/>
    </location>
</feature>
<reference evidence="2" key="1">
    <citation type="submission" date="2014-11" db="EMBL/GenBank/DDBJ databases">
        <authorList>
            <person name="Otto D Thomas"/>
            <person name="Naeem Raeece"/>
        </authorList>
    </citation>
    <scope>NUCLEOTIDE SEQUENCE</scope>
</reference>
<proteinExistence type="predicted"/>
<sequence>MTRDRPVLSCFERRAGRRPADGHTEGLQSVGSVFRFLEGLLSGCLCLDWTGPWANDCLLWWWNSLNFWAEPRGLTFGQMQSERPEELESERPEELESERREELESERPEELKGERPKELESERPEKLESESLRPEELESERPEELEREELGIKREAGGTGERPEDLESERPEELESERPEELES</sequence>
<organism evidence="2">
    <name type="scientific">Chromera velia CCMP2878</name>
    <dbReference type="NCBI Taxonomy" id="1169474"/>
    <lineage>
        <taxon>Eukaryota</taxon>
        <taxon>Sar</taxon>
        <taxon>Alveolata</taxon>
        <taxon>Colpodellida</taxon>
        <taxon>Chromeraceae</taxon>
        <taxon>Chromera</taxon>
    </lineage>
</organism>
<evidence type="ECO:0000313" key="2">
    <source>
        <dbReference type="EMBL" id="CEM36918.1"/>
    </source>
</evidence>
<name>A0A0G4H0I0_9ALVE</name>
<feature type="region of interest" description="Disordered" evidence="1">
    <location>
        <begin position="79"/>
        <end position="184"/>
    </location>
</feature>
<accession>A0A0G4H0I0</accession>
<protein>
    <submittedName>
        <fullName evidence="2">Uncharacterized protein</fullName>
    </submittedName>
</protein>
<gene>
    <name evidence="2" type="ORF">Cvel_24150</name>
</gene>
<dbReference type="EMBL" id="CDMZ01001741">
    <property type="protein sequence ID" value="CEM36918.1"/>
    <property type="molecule type" value="Genomic_DNA"/>
</dbReference>
<evidence type="ECO:0000256" key="1">
    <source>
        <dbReference type="SAM" id="MobiDB-lite"/>
    </source>
</evidence>